<evidence type="ECO:0000259" key="2">
    <source>
        <dbReference type="SMART" id="SM00256"/>
    </source>
</evidence>
<dbReference type="SUPFAM" id="SSF81383">
    <property type="entry name" value="F-box domain"/>
    <property type="match status" value="1"/>
</dbReference>
<dbReference type="InterPro" id="IPR026960">
    <property type="entry name" value="RVT-Znf"/>
</dbReference>
<organism evidence="3 4">
    <name type="scientific">Lolium multiflorum</name>
    <name type="common">Italian ryegrass</name>
    <name type="synonym">Lolium perenne subsp. multiflorum</name>
    <dbReference type="NCBI Taxonomy" id="4521"/>
    <lineage>
        <taxon>Eukaryota</taxon>
        <taxon>Viridiplantae</taxon>
        <taxon>Streptophyta</taxon>
        <taxon>Embryophyta</taxon>
        <taxon>Tracheophyta</taxon>
        <taxon>Spermatophyta</taxon>
        <taxon>Magnoliopsida</taxon>
        <taxon>Liliopsida</taxon>
        <taxon>Poales</taxon>
        <taxon>Poaceae</taxon>
        <taxon>BOP clade</taxon>
        <taxon>Pooideae</taxon>
        <taxon>Poodae</taxon>
        <taxon>Poeae</taxon>
        <taxon>Poeae Chloroplast Group 2 (Poeae type)</taxon>
        <taxon>Loliodinae</taxon>
        <taxon>Loliinae</taxon>
        <taxon>Lolium</taxon>
    </lineage>
</organism>
<dbReference type="AlphaFoldDB" id="A0AAD8TTC7"/>
<proteinExistence type="predicted"/>
<dbReference type="InterPro" id="IPR055290">
    <property type="entry name" value="At3g26010-like"/>
</dbReference>
<protein>
    <recommendedName>
        <fullName evidence="2">F-box domain-containing protein</fullName>
    </recommendedName>
</protein>
<dbReference type="PANTHER" id="PTHR35546">
    <property type="entry name" value="F-BOX PROTEIN INTERACTION DOMAIN PROTEIN-RELATED"/>
    <property type="match status" value="1"/>
</dbReference>
<reference evidence="3" key="1">
    <citation type="submission" date="2023-07" db="EMBL/GenBank/DDBJ databases">
        <title>A chromosome-level genome assembly of Lolium multiflorum.</title>
        <authorList>
            <person name="Chen Y."/>
            <person name="Copetti D."/>
            <person name="Kolliker R."/>
            <person name="Studer B."/>
        </authorList>
    </citation>
    <scope>NUCLEOTIDE SEQUENCE</scope>
    <source>
        <strain evidence="3">02402/16</strain>
        <tissue evidence="3">Leaf</tissue>
    </source>
</reference>
<evidence type="ECO:0000256" key="1">
    <source>
        <dbReference type="SAM" id="MobiDB-lite"/>
    </source>
</evidence>
<dbReference type="CDD" id="cd22157">
    <property type="entry name" value="F-box_AtFBW1-like"/>
    <property type="match status" value="1"/>
</dbReference>
<gene>
    <name evidence="3" type="ORF">QYE76_008479</name>
</gene>
<dbReference type="InterPro" id="IPR036047">
    <property type="entry name" value="F-box-like_dom_sf"/>
</dbReference>
<dbReference type="Proteomes" id="UP001231189">
    <property type="component" value="Unassembled WGS sequence"/>
</dbReference>
<dbReference type="PANTHER" id="PTHR35546:SF125">
    <property type="entry name" value="F-BOX DOMAIN-CONTAINING PROTEIN"/>
    <property type="match status" value="1"/>
</dbReference>
<evidence type="ECO:0000313" key="4">
    <source>
        <dbReference type="Proteomes" id="UP001231189"/>
    </source>
</evidence>
<dbReference type="InterPro" id="IPR001810">
    <property type="entry name" value="F-box_dom"/>
</dbReference>
<feature type="compositionally biased region" description="Low complexity" evidence="1">
    <location>
        <begin position="109"/>
        <end position="131"/>
    </location>
</feature>
<feature type="region of interest" description="Disordered" evidence="1">
    <location>
        <begin position="108"/>
        <end position="136"/>
    </location>
</feature>
<keyword evidence="4" id="KW-1185">Reference proteome</keyword>
<dbReference type="EMBL" id="JAUUTY010000001">
    <property type="protein sequence ID" value="KAK1691782.1"/>
    <property type="molecule type" value="Genomic_DNA"/>
</dbReference>
<feature type="domain" description="F-box" evidence="2">
    <location>
        <begin position="19"/>
        <end position="59"/>
    </location>
</feature>
<evidence type="ECO:0000313" key="3">
    <source>
        <dbReference type="EMBL" id="KAK1691782.1"/>
    </source>
</evidence>
<sequence>MELMTDSPPSAAAAAASLLTDDLIVEILSRLPVRSVHRFKCVCKLWRDLIALPAHRKKLPQTFAGFLYTTYPGGYRHHLAGVSATAVDSVDPSLAFLGPIIAPRSISGAPATDSSSAPATTTTRRNASSSAIPPPRGGPAELCVQHLAFDPAVSPSHFHVLAFESTGKDYQCSGGDCQVAWRDVCRPRSEGGLGVRDLRCQNLCLLMKFVHKLFSGEITPWARWVRRWYGEFGIAQAPSALDTPIWRTFKKVFALYRQLTVVAAGSGVTVSFWLDNWHNAGPLFARLPALFSHCTQPTISVADALRASGLLLPLQPRLTAVAEMELDVVSAAMREVRLAGGIDARSLPGGGAFRSSDVYNLLLISGVSLPLNNVNWDNFAPTKVRIFFWIARHGNTRTRAFLHRLGCLTSDACPFCSAPEELHHMLFSCPRLGPLRAALGVPATAVANDLEGICDIFGATMTHLHDATRHTAILLVLWIVWKSRNRKVFDNVLTPPRQLSSMVSAHCMLWLNRLPKKLPRLPVEACYGSVFVGGMLHLPGDLCTDRRTEQDDGFVVVVVDMEGKTWKTVHVPRGLYTVQSSLFARGGTIVSAALDSELGASEGGGGYGPYGAYGYGGGGYEPYEGGGYGGTVPLPLPVGGAFGGGWGYGYGGGGYEPYGAGGGAYGPYGPGGGAPEEYKTRGIGDELTLVRRCVGETPSRSIGDPS</sequence>
<accession>A0AAD8TTC7</accession>
<comment type="caution">
    <text evidence="3">The sequence shown here is derived from an EMBL/GenBank/DDBJ whole genome shotgun (WGS) entry which is preliminary data.</text>
</comment>
<dbReference type="Pfam" id="PF00646">
    <property type="entry name" value="F-box"/>
    <property type="match status" value="1"/>
</dbReference>
<dbReference type="Pfam" id="PF13966">
    <property type="entry name" value="zf-RVT"/>
    <property type="match status" value="1"/>
</dbReference>
<name>A0AAD8TTC7_LOLMU</name>
<dbReference type="Gene3D" id="1.20.1280.50">
    <property type="match status" value="1"/>
</dbReference>
<dbReference type="SMART" id="SM00256">
    <property type="entry name" value="FBOX"/>
    <property type="match status" value="1"/>
</dbReference>